<organism evidence="8 9">
    <name type="scientific">Pisum sativum</name>
    <name type="common">Garden pea</name>
    <name type="synonym">Lathyrus oleraceus</name>
    <dbReference type="NCBI Taxonomy" id="3888"/>
    <lineage>
        <taxon>Eukaryota</taxon>
        <taxon>Viridiplantae</taxon>
        <taxon>Streptophyta</taxon>
        <taxon>Embryophyta</taxon>
        <taxon>Tracheophyta</taxon>
        <taxon>Spermatophyta</taxon>
        <taxon>Magnoliopsida</taxon>
        <taxon>eudicotyledons</taxon>
        <taxon>Gunneridae</taxon>
        <taxon>Pentapetalae</taxon>
        <taxon>rosids</taxon>
        <taxon>fabids</taxon>
        <taxon>Fabales</taxon>
        <taxon>Fabaceae</taxon>
        <taxon>Papilionoideae</taxon>
        <taxon>50 kb inversion clade</taxon>
        <taxon>NPAAA clade</taxon>
        <taxon>Hologalegina</taxon>
        <taxon>IRL clade</taxon>
        <taxon>Fabeae</taxon>
        <taxon>Lathyrus</taxon>
    </lineage>
</organism>
<evidence type="ECO:0000313" key="8">
    <source>
        <dbReference type="EMBL" id="KAI5409879.1"/>
    </source>
</evidence>
<feature type="compositionally biased region" description="Polar residues" evidence="6">
    <location>
        <begin position="225"/>
        <end position="250"/>
    </location>
</feature>
<proteinExistence type="inferred from homology"/>
<evidence type="ECO:0000256" key="1">
    <source>
        <dbReference type="ARBA" id="ARBA00007572"/>
    </source>
</evidence>
<dbReference type="GO" id="GO:0005739">
    <property type="term" value="C:mitochondrion"/>
    <property type="evidence" value="ECO:0007669"/>
    <property type="project" value="TreeGrafter"/>
</dbReference>
<dbReference type="Pfam" id="PF04675">
    <property type="entry name" value="DNA_ligase_A_N"/>
    <property type="match status" value="1"/>
</dbReference>
<dbReference type="Gramene" id="Psat05G0536400-T1">
    <property type="protein sequence ID" value="KAI5409879.1"/>
    <property type="gene ID" value="KIW84_055364"/>
</dbReference>
<evidence type="ECO:0000256" key="3">
    <source>
        <dbReference type="ARBA" id="ARBA00022763"/>
    </source>
</evidence>
<dbReference type="AlphaFoldDB" id="A0A9D4WXT7"/>
<evidence type="ECO:0000256" key="2">
    <source>
        <dbReference type="ARBA" id="ARBA00022598"/>
    </source>
</evidence>
<name>A0A9D4WXT7_PEA</name>
<dbReference type="GO" id="GO:0005634">
    <property type="term" value="C:nucleus"/>
    <property type="evidence" value="ECO:0007669"/>
    <property type="project" value="TreeGrafter"/>
</dbReference>
<protein>
    <recommendedName>
        <fullName evidence="7">DNA ligase ATP-dependent N-terminal domain-containing protein</fullName>
    </recommendedName>
</protein>
<keyword evidence="9" id="KW-1185">Reference proteome</keyword>
<comment type="caution">
    <text evidence="8">The sequence shown here is derived from an EMBL/GenBank/DDBJ whole genome shotgun (WGS) entry which is preliminary data.</text>
</comment>
<evidence type="ECO:0000256" key="5">
    <source>
        <dbReference type="ARBA" id="ARBA00023204"/>
    </source>
</evidence>
<feature type="region of interest" description="Disordered" evidence="6">
    <location>
        <begin position="204"/>
        <end position="250"/>
    </location>
</feature>
<keyword evidence="2" id="KW-0436">Ligase</keyword>
<reference evidence="8 9" key="1">
    <citation type="journal article" date="2022" name="Nat. Genet.">
        <title>Improved pea reference genome and pan-genome highlight genomic features and evolutionary characteristics.</title>
        <authorList>
            <person name="Yang T."/>
            <person name="Liu R."/>
            <person name="Luo Y."/>
            <person name="Hu S."/>
            <person name="Wang D."/>
            <person name="Wang C."/>
            <person name="Pandey M.K."/>
            <person name="Ge S."/>
            <person name="Xu Q."/>
            <person name="Li N."/>
            <person name="Li G."/>
            <person name="Huang Y."/>
            <person name="Saxena R.K."/>
            <person name="Ji Y."/>
            <person name="Li M."/>
            <person name="Yan X."/>
            <person name="He Y."/>
            <person name="Liu Y."/>
            <person name="Wang X."/>
            <person name="Xiang C."/>
            <person name="Varshney R.K."/>
            <person name="Ding H."/>
            <person name="Gao S."/>
            <person name="Zong X."/>
        </authorList>
    </citation>
    <scope>NUCLEOTIDE SEQUENCE [LARGE SCALE GENOMIC DNA]</scope>
    <source>
        <strain evidence="8 9">cv. Zhongwan 6</strain>
    </source>
</reference>
<dbReference type="GO" id="GO:0003677">
    <property type="term" value="F:DNA binding"/>
    <property type="evidence" value="ECO:0007669"/>
    <property type="project" value="InterPro"/>
</dbReference>
<feature type="compositionally biased region" description="Polar residues" evidence="6">
    <location>
        <begin position="204"/>
        <end position="218"/>
    </location>
</feature>
<evidence type="ECO:0000256" key="6">
    <source>
        <dbReference type="SAM" id="MobiDB-lite"/>
    </source>
</evidence>
<dbReference type="InterPro" id="IPR050191">
    <property type="entry name" value="ATP-dep_DNA_ligase"/>
</dbReference>
<dbReference type="PANTHER" id="PTHR45674:SF4">
    <property type="entry name" value="DNA LIGASE 1"/>
    <property type="match status" value="1"/>
</dbReference>
<comment type="similarity">
    <text evidence="1">Belongs to the ATP-dependent DNA ligase family.</text>
</comment>
<dbReference type="EMBL" id="JAMSHJ010000005">
    <property type="protein sequence ID" value="KAI5409879.1"/>
    <property type="molecule type" value="Genomic_DNA"/>
</dbReference>
<dbReference type="SUPFAM" id="SSF117018">
    <property type="entry name" value="ATP-dependent DNA ligase DNA-binding domain"/>
    <property type="match status" value="1"/>
</dbReference>
<dbReference type="InterPro" id="IPR012308">
    <property type="entry name" value="DNA_ligase_ATP-dep_N"/>
</dbReference>
<keyword evidence="5" id="KW-0234">DNA repair</keyword>
<dbReference type="InterPro" id="IPR036599">
    <property type="entry name" value="DNA_ligase_N_sf"/>
</dbReference>
<feature type="domain" description="DNA ligase ATP-dependent N-terminal" evidence="7">
    <location>
        <begin position="30"/>
        <end position="132"/>
    </location>
</feature>
<keyword evidence="4" id="KW-0233">DNA recombination</keyword>
<dbReference type="GO" id="GO:0006273">
    <property type="term" value="P:lagging strand elongation"/>
    <property type="evidence" value="ECO:0007669"/>
    <property type="project" value="TreeGrafter"/>
</dbReference>
<dbReference type="GO" id="GO:0006281">
    <property type="term" value="P:DNA repair"/>
    <property type="evidence" value="ECO:0007669"/>
    <property type="project" value="UniProtKB-KW"/>
</dbReference>
<evidence type="ECO:0000313" key="9">
    <source>
        <dbReference type="Proteomes" id="UP001058974"/>
    </source>
</evidence>
<dbReference type="GO" id="GO:0006310">
    <property type="term" value="P:DNA recombination"/>
    <property type="evidence" value="ECO:0007669"/>
    <property type="project" value="UniProtKB-KW"/>
</dbReference>
<keyword evidence="3" id="KW-0227">DNA damage</keyword>
<evidence type="ECO:0000256" key="4">
    <source>
        <dbReference type="ARBA" id="ARBA00023172"/>
    </source>
</evidence>
<dbReference type="Gene3D" id="1.10.3260.10">
    <property type="entry name" value="DNA ligase, ATP-dependent, N-terminal domain"/>
    <property type="match status" value="2"/>
</dbReference>
<sequence>MKERVPQLKKKPSSFAPSEVACWKKDKPVPFLLLSLAFDMIDAESGRIVMTDIVYNLLRTVIHVAPEDLVSVVYLSANRIAPAHAGLELGIGDASIIKALAEAYGRTEKQIENQYKEKHISSYCKGIWKRQNHIKSLPVAAIDCEPLYIIRLLQSKLRIGYAEQTPLAALGHVAVYTEKNFQPTNLQSKENRTCNQQNLQIQNPNSIFKNPNKLTPPNHNKFHFASSSNSKTRTLTSEPIEPSSNPLYTL</sequence>
<accession>A0A9D4WXT7</accession>
<gene>
    <name evidence="8" type="ORF">KIW84_055364</name>
</gene>
<dbReference type="GO" id="GO:0003910">
    <property type="term" value="F:DNA ligase (ATP) activity"/>
    <property type="evidence" value="ECO:0007669"/>
    <property type="project" value="InterPro"/>
</dbReference>
<evidence type="ECO:0000259" key="7">
    <source>
        <dbReference type="Pfam" id="PF04675"/>
    </source>
</evidence>
<dbReference type="Proteomes" id="UP001058974">
    <property type="component" value="Chromosome 5"/>
</dbReference>
<dbReference type="PANTHER" id="PTHR45674">
    <property type="entry name" value="DNA LIGASE 1/3 FAMILY MEMBER"/>
    <property type="match status" value="1"/>
</dbReference>